<dbReference type="PANTHER" id="PTHR30151">
    <property type="entry name" value="ALKANE SULFONATE ABC TRANSPORTER-RELATED, MEMBRANE SUBUNIT"/>
    <property type="match status" value="1"/>
</dbReference>
<feature type="transmembrane region" description="Helical" evidence="7">
    <location>
        <begin position="84"/>
        <end position="109"/>
    </location>
</feature>
<evidence type="ECO:0000256" key="7">
    <source>
        <dbReference type="RuleBase" id="RU363032"/>
    </source>
</evidence>
<keyword evidence="6 7" id="KW-0472">Membrane</keyword>
<dbReference type="SUPFAM" id="SSF161098">
    <property type="entry name" value="MetI-like"/>
    <property type="match status" value="1"/>
</dbReference>
<dbReference type="GO" id="GO:0010438">
    <property type="term" value="P:cellular response to sulfur starvation"/>
    <property type="evidence" value="ECO:0007669"/>
    <property type="project" value="TreeGrafter"/>
</dbReference>
<evidence type="ECO:0000313" key="11">
    <source>
        <dbReference type="Proteomes" id="UP000030588"/>
    </source>
</evidence>
<reference evidence="10 12" key="2">
    <citation type="submission" date="2020-02" db="EMBL/GenBank/DDBJ databases">
        <authorList>
            <person name="Feng H."/>
        </authorList>
    </citation>
    <scope>NUCLEOTIDE SEQUENCE [LARGE SCALE GENOMIC DNA]</scope>
    <source>
        <strain evidence="10 12">Gsoil 114</strain>
    </source>
</reference>
<evidence type="ECO:0000256" key="5">
    <source>
        <dbReference type="ARBA" id="ARBA00022989"/>
    </source>
</evidence>
<evidence type="ECO:0000313" key="10">
    <source>
        <dbReference type="EMBL" id="NEY21676.1"/>
    </source>
</evidence>
<sequence>MIKKGGCEVDKRLIQKKKLSTVGISIVSVALLLIIWTLSTNLKWVDPIFLPTPQSVWDAFLDLVNEGYKGTSLSANILSSLYRLFFSLVLAFFTAIPLGILCGSSKYLLAIFDPIIEFYRPLPPLAYYALLVLWMGIDDKSKIALLFLSAFAPLFIATVSSVQKVPRDRINGALTLGASKWKILIYVVLPSAFPDIVTGLRTSIGVTYSTLVAAEMVAATSGIGWMVLDASKYLRSDIVFVGIILMGLIAILLDGVIRLYQHFQFSWVGKQDS</sequence>
<evidence type="ECO:0000259" key="8">
    <source>
        <dbReference type="PROSITE" id="PS50928"/>
    </source>
</evidence>
<dbReference type="PANTHER" id="PTHR30151:SF25">
    <property type="entry name" value="TAURINE TRANSPORT SYSTEM PERMEASE PROTEIN TAUC"/>
    <property type="match status" value="1"/>
</dbReference>
<evidence type="ECO:0000256" key="1">
    <source>
        <dbReference type="ARBA" id="ARBA00004651"/>
    </source>
</evidence>
<feature type="transmembrane region" description="Helical" evidence="7">
    <location>
        <begin position="206"/>
        <end position="228"/>
    </location>
</feature>
<dbReference type="PROSITE" id="PS50928">
    <property type="entry name" value="ABC_TM1"/>
    <property type="match status" value="1"/>
</dbReference>
<dbReference type="Pfam" id="PF00528">
    <property type="entry name" value="BPD_transp_1"/>
    <property type="match status" value="1"/>
</dbReference>
<feature type="domain" description="ABC transmembrane type-1" evidence="8">
    <location>
        <begin position="77"/>
        <end position="257"/>
    </location>
</feature>
<keyword evidence="2 7" id="KW-0813">Transport</keyword>
<comment type="similarity">
    <text evidence="7">Belongs to the binding-protein-dependent transport system permease family.</text>
</comment>
<feature type="transmembrane region" description="Helical" evidence="7">
    <location>
        <begin position="143"/>
        <end position="162"/>
    </location>
</feature>
<keyword evidence="3" id="KW-1003">Cell membrane</keyword>
<evidence type="ECO:0000313" key="9">
    <source>
        <dbReference type="EMBL" id="KHD84448.1"/>
    </source>
</evidence>
<keyword evidence="12" id="KW-1185">Reference proteome</keyword>
<reference evidence="10 12" key="3">
    <citation type="submission" date="2020-03" db="EMBL/GenBank/DDBJ databases">
        <title>Bacillus aquiflavi sp. nov., isolated from yellow water of strong flavor Chinese baijiu in Yibin region of China.</title>
        <authorList>
            <person name="Xie J."/>
        </authorList>
    </citation>
    <scope>NUCLEOTIDE SEQUENCE [LARGE SCALE GENOMIC DNA]</scope>
    <source>
        <strain evidence="10 12">Gsoil 114</strain>
    </source>
</reference>
<name>A0A0A6VAA7_9BACI</name>
<dbReference type="Gene3D" id="1.10.3720.10">
    <property type="entry name" value="MetI-like"/>
    <property type="match status" value="1"/>
</dbReference>
<evidence type="ECO:0000256" key="3">
    <source>
        <dbReference type="ARBA" id="ARBA00022475"/>
    </source>
</evidence>
<feature type="transmembrane region" description="Helical" evidence="7">
    <location>
        <begin position="21"/>
        <end position="39"/>
    </location>
</feature>
<gene>
    <name evidence="10" type="ORF">G4D61_17305</name>
    <name evidence="9" type="ORF">NG54_15390</name>
</gene>
<dbReference type="CDD" id="cd06261">
    <property type="entry name" value="TM_PBP2"/>
    <property type="match status" value="1"/>
</dbReference>
<evidence type="ECO:0000256" key="2">
    <source>
        <dbReference type="ARBA" id="ARBA00022448"/>
    </source>
</evidence>
<reference evidence="9 11" key="1">
    <citation type="submission" date="2014-10" db="EMBL/GenBank/DDBJ databases">
        <title>Draft genome of phytase producing Bacillus ginsengihumi strain M2.11.</title>
        <authorList>
            <person name="Toymentseva A."/>
            <person name="Boulygina E.A."/>
            <person name="Kazakov S.V."/>
            <person name="Kayumov I."/>
            <person name="Suleimanova A.D."/>
            <person name="Mardanova A.M."/>
            <person name="Maria S.N."/>
            <person name="Sergey M.Y."/>
            <person name="Sharipova M.R."/>
        </authorList>
    </citation>
    <scope>NUCLEOTIDE SEQUENCE [LARGE SCALE GENOMIC DNA]</scope>
    <source>
        <strain evidence="9 11">M2.11</strain>
    </source>
</reference>
<dbReference type="InterPro" id="IPR035906">
    <property type="entry name" value="MetI-like_sf"/>
</dbReference>
<accession>A0A0A6VAA7</accession>
<protein>
    <submittedName>
        <fullName evidence="10">ABC transporter permease subunit</fullName>
    </submittedName>
    <submittedName>
        <fullName evidence="9">Taurine ABC transporter permease</fullName>
    </submittedName>
</protein>
<feature type="transmembrane region" description="Helical" evidence="7">
    <location>
        <begin position="240"/>
        <end position="260"/>
    </location>
</feature>
<dbReference type="EMBL" id="JRUN01000059">
    <property type="protein sequence ID" value="KHD84448.1"/>
    <property type="molecule type" value="Genomic_DNA"/>
</dbReference>
<proteinExistence type="inferred from homology"/>
<keyword evidence="4 7" id="KW-0812">Transmembrane</keyword>
<dbReference type="GO" id="GO:0005886">
    <property type="term" value="C:plasma membrane"/>
    <property type="evidence" value="ECO:0007669"/>
    <property type="project" value="UniProtKB-SubCell"/>
</dbReference>
<dbReference type="OrthoDB" id="9804353at2"/>
<dbReference type="GO" id="GO:0042918">
    <property type="term" value="P:alkanesulfonate transmembrane transport"/>
    <property type="evidence" value="ECO:0007669"/>
    <property type="project" value="UniProtKB-ARBA"/>
</dbReference>
<organism evidence="9 11">
    <name type="scientific">Heyndrickxia ginsengihumi</name>
    <dbReference type="NCBI Taxonomy" id="363870"/>
    <lineage>
        <taxon>Bacteria</taxon>
        <taxon>Bacillati</taxon>
        <taxon>Bacillota</taxon>
        <taxon>Bacilli</taxon>
        <taxon>Bacillales</taxon>
        <taxon>Bacillaceae</taxon>
        <taxon>Heyndrickxia</taxon>
    </lineage>
</organism>
<keyword evidence="5 7" id="KW-1133">Transmembrane helix</keyword>
<dbReference type="Proteomes" id="UP000030588">
    <property type="component" value="Unassembled WGS sequence"/>
</dbReference>
<comment type="subcellular location">
    <subcellularLocation>
        <location evidence="1 7">Cell membrane</location>
        <topology evidence="1 7">Multi-pass membrane protein</topology>
    </subcellularLocation>
</comment>
<dbReference type="AlphaFoldDB" id="A0A0A6VAA7"/>
<dbReference type="STRING" id="363870.NG54_15390"/>
<evidence type="ECO:0000256" key="6">
    <source>
        <dbReference type="ARBA" id="ARBA00023136"/>
    </source>
</evidence>
<dbReference type="Proteomes" id="UP000476934">
    <property type="component" value="Unassembled WGS sequence"/>
</dbReference>
<evidence type="ECO:0000313" key="12">
    <source>
        <dbReference type="Proteomes" id="UP000476934"/>
    </source>
</evidence>
<comment type="caution">
    <text evidence="9">The sequence shown here is derived from an EMBL/GenBank/DDBJ whole genome shotgun (WGS) entry which is preliminary data.</text>
</comment>
<evidence type="ECO:0000256" key="4">
    <source>
        <dbReference type="ARBA" id="ARBA00022692"/>
    </source>
</evidence>
<dbReference type="FunFam" id="1.10.3720.10:FF:000003">
    <property type="entry name" value="Aliphatic sulfonate ABC transporter permease"/>
    <property type="match status" value="1"/>
</dbReference>
<feature type="transmembrane region" description="Helical" evidence="7">
    <location>
        <begin position="121"/>
        <end position="137"/>
    </location>
</feature>
<dbReference type="InterPro" id="IPR000515">
    <property type="entry name" value="MetI-like"/>
</dbReference>
<dbReference type="EMBL" id="JAAIWK010000044">
    <property type="protein sequence ID" value="NEY21676.1"/>
    <property type="molecule type" value="Genomic_DNA"/>
</dbReference>